<comment type="catalytic activity">
    <reaction evidence="1">
        <text>GTP + H2O = 7,8-dihydroneopterin 3'-triphosphate + formate + H(+)</text>
        <dbReference type="Rhea" id="RHEA:17473"/>
        <dbReference type="ChEBI" id="CHEBI:15377"/>
        <dbReference type="ChEBI" id="CHEBI:15378"/>
        <dbReference type="ChEBI" id="CHEBI:15740"/>
        <dbReference type="ChEBI" id="CHEBI:37565"/>
        <dbReference type="ChEBI" id="CHEBI:58462"/>
        <dbReference type="EC" id="3.5.4.16"/>
    </reaction>
</comment>
<evidence type="ECO:0000256" key="8">
    <source>
        <dbReference type="ARBA" id="ARBA00030854"/>
    </source>
</evidence>
<evidence type="ECO:0000256" key="4">
    <source>
        <dbReference type="ARBA" id="ARBA00012715"/>
    </source>
</evidence>
<dbReference type="InterPro" id="IPR018234">
    <property type="entry name" value="GTP_CycHdrlase_I_CS"/>
</dbReference>
<dbReference type="GO" id="GO:0005525">
    <property type="term" value="F:GTP binding"/>
    <property type="evidence" value="ECO:0007669"/>
    <property type="project" value="TreeGrafter"/>
</dbReference>
<dbReference type="SUPFAM" id="SSF55620">
    <property type="entry name" value="Tetrahydrobiopterin biosynthesis enzymes-like"/>
    <property type="match status" value="1"/>
</dbReference>
<dbReference type="GO" id="GO:0046656">
    <property type="term" value="P:folic acid biosynthetic process"/>
    <property type="evidence" value="ECO:0007669"/>
    <property type="project" value="UniProtKB-KW"/>
</dbReference>
<dbReference type="FunFam" id="3.30.1130.10:FF:000001">
    <property type="entry name" value="GTP cyclohydrolase 1"/>
    <property type="match status" value="1"/>
</dbReference>
<dbReference type="InterPro" id="IPR020602">
    <property type="entry name" value="GTP_CycHdrlase_I_dom"/>
</dbReference>
<gene>
    <name evidence="10" type="ORF">EJ03DRAFT_312552</name>
</gene>
<evidence type="ECO:0000256" key="3">
    <source>
        <dbReference type="ARBA" id="ARBA00008085"/>
    </source>
</evidence>
<evidence type="ECO:0000313" key="10">
    <source>
        <dbReference type="EMBL" id="KAF2769272.1"/>
    </source>
</evidence>
<dbReference type="NCBIfam" id="TIGR00063">
    <property type="entry name" value="folE"/>
    <property type="match status" value="1"/>
</dbReference>
<feature type="domain" description="GTP cyclohydrolase I" evidence="9">
    <location>
        <begin position="1"/>
        <end position="173"/>
    </location>
</feature>
<evidence type="ECO:0000256" key="7">
    <source>
        <dbReference type="ARBA" id="ARBA00022909"/>
    </source>
</evidence>
<accession>A0A6G1L9K5</accession>
<dbReference type="NCBIfam" id="NF006825">
    <property type="entry name" value="PRK09347.1-2"/>
    <property type="match status" value="1"/>
</dbReference>
<keyword evidence="7" id="KW-0289">Folate biosynthesis</keyword>
<dbReference type="Proteomes" id="UP000799436">
    <property type="component" value="Unassembled WGS sequence"/>
</dbReference>
<organism evidence="10 11">
    <name type="scientific">Teratosphaeria nubilosa</name>
    <dbReference type="NCBI Taxonomy" id="161662"/>
    <lineage>
        <taxon>Eukaryota</taxon>
        <taxon>Fungi</taxon>
        <taxon>Dikarya</taxon>
        <taxon>Ascomycota</taxon>
        <taxon>Pezizomycotina</taxon>
        <taxon>Dothideomycetes</taxon>
        <taxon>Dothideomycetidae</taxon>
        <taxon>Mycosphaerellales</taxon>
        <taxon>Teratosphaeriaceae</taxon>
        <taxon>Teratosphaeria</taxon>
    </lineage>
</organism>
<dbReference type="InterPro" id="IPR043134">
    <property type="entry name" value="GTP-CH-I_N"/>
</dbReference>
<dbReference type="PROSITE" id="PS00859">
    <property type="entry name" value="GTP_CYCLOHYDROL_1_1"/>
    <property type="match status" value="1"/>
</dbReference>
<dbReference type="InterPro" id="IPR043133">
    <property type="entry name" value="GTP-CH-I_C/QueF"/>
</dbReference>
<dbReference type="GO" id="GO:0003934">
    <property type="term" value="F:GTP cyclohydrolase I activity"/>
    <property type="evidence" value="ECO:0007669"/>
    <property type="project" value="UniProtKB-EC"/>
</dbReference>
<comment type="pathway">
    <text evidence="2">Cofactor biosynthesis; 7,8-dihydroneopterin triphosphate biosynthesis; 7,8-dihydroneopterin triphosphate from GTP: step 1/1.</text>
</comment>
<dbReference type="Pfam" id="PF01227">
    <property type="entry name" value="GTP_cyclohydroI"/>
    <property type="match status" value="1"/>
</dbReference>
<dbReference type="GO" id="GO:0006729">
    <property type="term" value="P:tetrahydrobiopterin biosynthetic process"/>
    <property type="evidence" value="ECO:0007669"/>
    <property type="project" value="TreeGrafter"/>
</dbReference>
<evidence type="ECO:0000259" key="9">
    <source>
        <dbReference type="Pfam" id="PF01227"/>
    </source>
</evidence>
<dbReference type="PROSITE" id="PS00860">
    <property type="entry name" value="GTP_CYCLOHYDROL_1_2"/>
    <property type="match status" value="1"/>
</dbReference>
<dbReference type="PANTHER" id="PTHR11109:SF7">
    <property type="entry name" value="GTP CYCLOHYDROLASE 1"/>
    <property type="match status" value="1"/>
</dbReference>
<dbReference type="EMBL" id="ML995835">
    <property type="protein sequence ID" value="KAF2769272.1"/>
    <property type="molecule type" value="Genomic_DNA"/>
</dbReference>
<dbReference type="PANTHER" id="PTHR11109">
    <property type="entry name" value="GTP CYCLOHYDROLASE I"/>
    <property type="match status" value="1"/>
</dbReference>
<dbReference type="NCBIfam" id="NF006826">
    <property type="entry name" value="PRK09347.1-3"/>
    <property type="match status" value="1"/>
</dbReference>
<dbReference type="OrthoDB" id="4966at2759"/>
<dbReference type="GO" id="GO:0005737">
    <property type="term" value="C:cytoplasm"/>
    <property type="evidence" value="ECO:0007669"/>
    <property type="project" value="TreeGrafter"/>
</dbReference>
<dbReference type="AlphaFoldDB" id="A0A6G1L9K5"/>
<name>A0A6G1L9K5_9PEZI</name>
<dbReference type="UniPathway" id="UPA00848">
    <property type="reaction ID" value="UER00151"/>
</dbReference>
<evidence type="ECO:0000256" key="6">
    <source>
        <dbReference type="ARBA" id="ARBA00022801"/>
    </source>
</evidence>
<reference evidence="10" key="1">
    <citation type="journal article" date="2020" name="Stud. Mycol.">
        <title>101 Dothideomycetes genomes: a test case for predicting lifestyles and emergence of pathogens.</title>
        <authorList>
            <person name="Haridas S."/>
            <person name="Albert R."/>
            <person name="Binder M."/>
            <person name="Bloem J."/>
            <person name="Labutti K."/>
            <person name="Salamov A."/>
            <person name="Andreopoulos B."/>
            <person name="Baker S."/>
            <person name="Barry K."/>
            <person name="Bills G."/>
            <person name="Bluhm B."/>
            <person name="Cannon C."/>
            <person name="Castanera R."/>
            <person name="Culley D."/>
            <person name="Daum C."/>
            <person name="Ezra D."/>
            <person name="Gonzalez J."/>
            <person name="Henrissat B."/>
            <person name="Kuo A."/>
            <person name="Liang C."/>
            <person name="Lipzen A."/>
            <person name="Lutzoni F."/>
            <person name="Magnuson J."/>
            <person name="Mondo S."/>
            <person name="Nolan M."/>
            <person name="Ohm R."/>
            <person name="Pangilinan J."/>
            <person name="Park H.-J."/>
            <person name="Ramirez L."/>
            <person name="Alfaro M."/>
            <person name="Sun H."/>
            <person name="Tritt A."/>
            <person name="Yoshinaga Y."/>
            <person name="Zwiers L.-H."/>
            <person name="Turgeon B."/>
            <person name="Goodwin S."/>
            <person name="Spatafora J."/>
            <person name="Crous P."/>
            <person name="Grigoriev I."/>
        </authorList>
    </citation>
    <scope>NUCLEOTIDE SEQUENCE</scope>
    <source>
        <strain evidence="10">CBS 116005</strain>
    </source>
</reference>
<evidence type="ECO:0000256" key="1">
    <source>
        <dbReference type="ARBA" id="ARBA00001052"/>
    </source>
</evidence>
<evidence type="ECO:0000256" key="5">
    <source>
        <dbReference type="ARBA" id="ARBA00017272"/>
    </source>
</evidence>
<comment type="similarity">
    <text evidence="3">Belongs to the GTP cyclohydrolase I family.</text>
</comment>
<dbReference type="HAMAP" id="MF_00223">
    <property type="entry name" value="FolE"/>
    <property type="match status" value="1"/>
</dbReference>
<proteinExistence type="inferred from homology"/>
<dbReference type="EC" id="3.5.4.16" evidence="4"/>
<dbReference type="InterPro" id="IPR001474">
    <property type="entry name" value="GTP_CycHdrlase_I"/>
</dbReference>
<dbReference type="Gene3D" id="1.10.286.10">
    <property type="match status" value="1"/>
</dbReference>
<dbReference type="GO" id="GO:0008270">
    <property type="term" value="F:zinc ion binding"/>
    <property type="evidence" value="ECO:0007669"/>
    <property type="project" value="TreeGrafter"/>
</dbReference>
<dbReference type="Gene3D" id="3.30.1130.10">
    <property type="match status" value="1"/>
</dbReference>
<dbReference type="GO" id="GO:0046654">
    <property type="term" value="P:tetrahydrofolate biosynthetic process"/>
    <property type="evidence" value="ECO:0007669"/>
    <property type="project" value="InterPro"/>
</dbReference>
<sequence length="177" mass="19545">MILKAIGEDPNREGLIRTPHRVAKALQFLTQGYQMSLEVAVHDATFEHSGSSDLVIVRDIAISSLCEHHLLPFTGKMHIGYAPRGRIIGLSKMARIADLFSRRLQVQERLTEQVAHAVDAILNPNGVAVVVECAHMCMAMRGVRQADTVTTTECATGTLRDDKHLHGRFLDLIGARQ</sequence>
<keyword evidence="6 10" id="KW-0378">Hydrolase</keyword>
<protein>
    <recommendedName>
        <fullName evidence="5">GTP cyclohydrolase 1</fullName>
        <ecNumber evidence="4">3.5.4.16</ecNumber>
    </recommendedName>
    <alternativeName>
        <fullName evidence="8">GTP cyclohydrolase I</fullName>
    </alternativeName>
</protein>
<evidence type="ECO:0000313" key="11">
    <source>
        <dbReference type="Proteomes" id="UP000799436"/>
    </source>
</evidence>
<keyword evidence="11" id="KW-1185">Reference proteome</keyword>
<evidence type="ECO:0000256" key="2">
    <source>
        <dbReference type="ARBA" id="ARBA00005080"/>
    </source>
</evidence>